<keyword evidence="2 5" id="KW-0238">DNA-binding</keyword>
<evidence type="ECO:0000256" key="1">
    <source>
        <dbReference type="ARBA" id="ARBA00023015"/>
    </source>
</evidence>
<dbReference type="SMART" id="SM00342">
    <property type="entry name" value="HTH_ARAC"/>
    <property type="match status" value="1"/>
</dbReference>
<keyword evidence="1" id="KW-0805">Transcription regulation</keyword>
<evidence type="ECO:0000256" key="3">
    <source>
        <dbReference type="ARBA" id="ARBA00023163"/>
    </source>
</evidence>
<feature type="domain" description="HTH araC/xylS-type" evidence="4">
    <location>
        <begin position="225"/>
        <end position="327"/>
    </location>
</feature>
<dbReference type="OrthoDB" id="5464689at2"/>
<sequence>MGGSRRCDVVRSTFSTPDVERGLESLASAYGTRIQVTRPTVGDGLYRHERRAMGPLALDSITFPMDVSYDVEPVGPLMVLEVVSGAMTVDCDSLSSNSAAGAVMAPAQPGIPFHSHLDHLRTRVAVIEPALLREVSGLGREESPGSLRLLRQQAAAEPAHAALWRSATRYVWDLFGAEGAAGTPLVLDTAARMLAGAALAFFPNTYTAQEPLLRGPGHVGETTMRRAVAYIDAHAEGPVALSDIAAAAGVSARALQYGFRRHHGTSPMGYLRRVRLERAHRELQAAAPSDGETVAEIAARWGWGKPGNFSVVYRRAYGISPSTTLRDDGGATTAPS</sequence>
<dbReference type="PANTHER" id="PTHR46796:SF12">
    <property type="entry name" value="HTH-TYPE DNA-BINDING TRANSCRIPTIONAL ACTIVATOR EUTR"/>
    <property type="match status" value="1"/>
</dbReference>
<dbReference type="PROSITE" id="PS01124">
    <property type="entry name" value="HTH_ARAC_FAMILY_2"/>
    <property type="match status" value="1"/>
</dbReference>
<gene>
    <name evidence="5" type="ORF">SAMN05444921_121185</name>
</gene>
<keyword evidence="3" id="KW-0804">Transcription</keyword>
<dbReference type="InterPro" id="IPR009057">
    <property type="entry name" value="Homeodomain-like_sf"/>
</dbReference>
<dbReference type="Proteomes" id="UP000199063">
    <property type="component" value="Unassembled WGS sequence"/>
</dbReference>
<dbReference type="SUPFAM" id="SSF46689">
    <property type="entry name" value="Homeodomain-like"/>
    <property type="match status" value="2"/>
</dbReference>
<dbReference type="AlphaFoldDB" id="A0A1G9ZHZ9"/>
<evidence type="ECO:0000256" key="2">
    <source>
        <dbReference type="ARBA" id="ARBA00023125"/>
    </source>
</evidence>
<name>A0A1G9ZHZ9_9ACTN</name>
<reference evidence="6" key="1">
    <citation type="submission" date="2016-10" db="EMBL/GenBank/DDBJ databases">
        <authorList>
            <person name="Varghese N."/>
            <person name="Submissions S."/>
        </authorList>
    </citation>
    <scope>NUCLEOTIDE SEQUENCE [LARGE SCALE GENOMIC DNA]</scope>
    <source>
        <strain evidence="6">CGMCC 4.7042</strain>
    </source>
</reference>
<accession>A0A1G9ZHZ9</accession>
<dbReference type="InterPro" id="IPR018060">
    <property type="entry name" value="HTH_AraC"/>
</dbReference>
<dbReference type="EMBL" id="FNHI01000021">
    <property type="protein sequence ID" value="SDN20919.1"/>
    <property type="molecule type" value="Genomic_DNA"/>
</dbReference>
<dbReference type="InterPro" id="IPR050204">
    <property type="entry name" value="AraC_XylS_family_regulators"/>
</dbReference>
<organism evidence="5 6">
    <name type="scientific">Streptomyces wuyuanensis</name>
    <dbReference type="NCBI Taxonomy" id="1196353"/>
    <lineage>
        <taxon>Bacteria</taxon>
        <taxon>Bacillati</taxon>
        <taxon>Actinomycetota</taxon>
        <taxon>Actinomycetes</taxon>
        <taxon>Kitasatosporales</taxon>
        <taxon>Streptomycetaceae</taxon>
        <taxon>Streptomyces</taxon>
    </lineage>
</organism>
<proteinExistence type="predicted"/>
<dbReference type="GO" id="GO:0003700">
    <property type="term" value="F:DNA-binding transcription factor activity"/>
    <property type="evidence" value="ECO:0007669"/>
    <property type="project" value="InterPro"/>
</dbReference>
<dbReference type="Pfam" id="PF12833">
    <property type="entry name" value="HTH_18"/>
    <property type="match status" value="1"/>
</dbReference>
<evidence type="ECO:0000259" key="4">
    <source>
        <dbReference type="PROSITE" id="PS01124"/>
    </source>
</evidence>
<dbReference type="GO" id="GO:0043565">
    <property type="term" value="F:sequence-specific DNA binding"/>
    <property type="evidence" value="ECO:0007669"/>
    <property type="project" value="InterPro"/>
</dbReference>
<dbReference type="RefSeq" id="WP_143041551.1">
    <property type="nucleotide sequence ID" value="NZ_FNHI01000021.1"/>
</dbReference>
<protein>
    <submittedName>
        <fullName evidence="5">AraC-type DNA-binding protein</fullName>
    </submittedName>
</protein>
<evidence type="ECO:0000313" key="6">
    <source>
        <dbReference type="Proteomes" id="UP000199063"/>
    </source>
</evidence>
<dbReference type="GeneID" id="40832760"/>
<keyword evidence="6" id="KW-1185">Reference proteome</keyword>
<dbReference type="Gene3D" id="1.10.10.60">
    <property type="entry name" value="Homeodomain-like"/>
    <property type="match status" value="1"/>
</dbReference>
<dbReference type="PANTHER" id="PTHR46796">
    <property type="entry name" value="HTH-TYPE TRANSCRIPTIONAL ACTIVATOR RHAS-RELATED"/>
    <property type="match status" value="1"/>
</dbReference>
<evidence type="ECO:0000313" key="5">
    <source>
        <dbReference type="EMBL" id="SDN20919.1"/>
    </source>
</evidence>
<dbReference type="STRING" id="1196353.SAMN05444921_121185"/>